<name>A0A174D071_BACUN</name>
<evidence type="ECO:0000256" key="1">
    <source>
        <dbReference type="SAM" id="MobiDB-lite"/>
    </source>
</evidence>
<organism evidence="3 4">
    <name type="scientific">Bacteroides uniformis</name>
    <dbReference type="NCBI Taxonomy" id="820"/>
    <lineage>
        <taxon>Bacteria</taxon>
        <taxon>Pseudomonadati</taxon>
        <taxon>Bacteroidota</taxon>
        <taxon>Bacteroidia</taxon>
        <taxon>Bacteroidales</taxon>
        <taxon>Bacteroidaceae</taxon>
        <taxon>Bacteroides</taxon>
    </lineage>
</organism>
<dbReference type="Proteomes" id="UP000284022">
    <property type="component" value="Unassembled WGS sequence"/>
</dbReference>
<dbReference type="EMBL" id="QRXV01000003">
    <property type="protein sequence ID" value="RGU40796.1"/>
    <property type="molecule type" value="Genomic_DNA"/>
</dbReference>
<dbReference type="AlphaFoldDB" id="A0A174D071"/>
<gene>
    <name evidence="3" type="ORF">DWW83_04320</name>
</gene>
<feature type="domain" description="DUF7833" evidence="2">
    <location>
        <begin position="193"/>
        <end position="255"/>
    </location>
</feature>
<proteinExistence type="predicted"/>
<dbReference type="RefSeq" id="WP_057256461.1">
    <property type="nucleotide sequence ID" value="NZ_CYYO01000006.1"/>
</dbReference>
<evidence type="ECO:0000259" key="2">
    <source>
        <dbReference type="Pfam" id="PF25200"/>
    </source>
</evidence>
<evidence type="ECO:0000313" key="4">
    <source>
        <dbReference type="Proteomes" id="UP000284022"/>
    </source>
</evidence>
<evidence type="ECO:0000313" key="3">
    <source>
        <dbReference type="EMBL" id="RGU40796.1"/>
    </source>
</evidence>
<accession>A0A174D071</accession>
<feature type="compositionally biased region" description="Basic and acidic residues" evidence="1">
    <location>
        <begin position="99"/>
        <end position="120"/>
    </location>
</feature>
<protein>
    <submittedName>
        <fullName evidence="3">DUF4373 domain-containing protein</fullName>
    </submittedName>
</protein>
<reference evidence="3 4" key="1">
    <citation type="submission" date="2018-08" db="EMBL/GenBank/DDBJ databases">
        <title>A genome reference for cultivated species of the human gut microbiota.</title>
        <authorList>
            <person name="Zou Y."/>
            <person name="Xue W."/>
            <person name="Luo G."/>
        </authorList>
    </citation>
    <scope>NUCLEOTIDE SEQUENCE [LARGE SCALE GENOMIC DNA]</scope>
    <source>
        <strain evidence="3 4">AF17-20</strain>
    </source>
</reference>
<comment type="caution">
    <text evidence="3">The sequence shown here is derived from an EMBL/GenBank/DDBJ whole genome shotgun (WGS) entry which is preliminary data.</text>
</comment>
<feature type="region of interest" description="Disordered" evidence="1">
    <location>
        <begin position="96"/>
        <end position="145"/>
    </location>
</feature>
<dbReference type="Pfam" id="PF25200">
    <property type="entry name" value="DUF7833"/>
    <property type="match status" value="1"/>
</dbReference>
<sequence>MKKNFYFQHSLMSMFDPRMKHLVDNEGLRGLGAYWIIIEKLSILPEPRAQLDYLRAYCDSKKITLCYLKKIILEYDLFELDEDGYFMPKELNPLHKKGEKTEKTTQEKPDSKAKNDEKQQKVSRNKSKKQSDLSSNTLNNKYLAKNATNTNKKTIDINKTTTATTEEKEAAAADALSSPQTTPAPIEPWHTLIDKLTEESAWLDVACMHSGYGSLLKTHIKEAVEVFRQHVILHDNGNVLLNMKDTRQYFVNFVRAGRRTSQELHMLLQGLEKQQSAAAPPDPYRYELLVDGRRTYLGCPIPDGAPPRPDNTAFWNETARSWTSQTPPPSSKKPKQKPG</sequence>
<dbReference type="InterPro" id="IPR057155">
    <property type="entry name" value="DUF7833"/>
</dbReference>
<feature type="region of interest" description="Disordered" evidence="1">
    <location>
        <begin position="165"/>
        <end position="186"/>
    </location>
</feature>
<feature type="region of interest" description="Disordered" evidence="1">
    <location>
        <begin position="300"/>
        <end position="339"/>
    </location>
</feature>
<feature type="compositionally biased region" description="Polar residues" evidence="1">
    <location>
        <begin position="313"/>
        <end position="322"/>
    </location>
</feature>